<dbReference type="OrthoDB" id="66546at2759"/>
<feature type="domain" description="Gamma tubulin complex component protein N-terminal" evidence="7">
    <location>
        <begin position="222"/>
        <end position="492"/>
    </location>
</feature>
<dbReference type="InterPro" id="IPR042241">
    <property type="entry name" value="GCP_C_sf"/>
</dbReference>
<dbReference type="GO" id="GO:0000922">
    <property type="term" value="C:spindle pole"/>
    <property type="evidence" value="ECO:0007669"/>
    <property type="project" value="InterPro"/>
</dbReference>
<dbReference type="GO" id="GO:0043015">
    <property type="term" value="F:gamma-tubulin binding"/>
    <property type="evidence" value="ECO:0007669"/>
    <property type="project" value="InterPro"/>
</dbReference>
<dbReference type="GO" id="GO:0005816">
    <property type="term" value="C:spindle pole body"/>
    <property type="evidence" value="ECO:0007669"/>
    <property type="project" value="UniProtKB-ARBA"/>
</dbReference>
<comment type="similarity">
    <text evidence="4">Belongs to the TUBGCP family.</text>
</comment>
<dbReference type="GO" id="GO:0007020">
    <property type="term" value="P:microtubule nucleation"/>
    <property type="evidence" value="ECO:0007669"/>
    <property type="project" value="InterPro"/>
</dbReference>
<dbReference type="Pfam" id="PF17681">
    <property type="entry name" value="GCP_N_terminal"/>
    <property type="match status" value="1"/>
</dbReference>
<reference evidence="8" key="1">
    <citation type="journal article" date="2020" name="Stud. Mycol.">
        <title>101 Dothideomycetes genomes: a test case for predicting lifestyles and emergence of pathogens.</title>
        <authorList>
            <person name="Haridas S."/>
            <person name="Albert R."/>
            <person name="Binder M."/>
            <person name="Bloem J."/>
            <person name="Labutti K."/>
            <person name="Salamov A."/>
            <person name="Andreopoulos B."/>
            <person name="Baker S."/>
            <person name="Barry K."/>
            <person name="Bills G."/>
            <person name="Bluhm B."/>
            <person name="Cannon C."/>
            <person name="Castanera R."/>
            <person name="Culley D."/>
            <person name="Daum C."/>
            <person name="Ezra D."/>
            <person name="Gonzalez J."/>
            <person name="Henrissat B."/>
            <person name="Kuo A."/>
            <person name="Liang C."/>
            <person name="Lipzen A."/>
            <person name="Lutzoni F."/>
            <person name="Magnuson J."/>
            <person name="Mondo S."/>
            <person name="Nolan M."/>
            <person name="Ohm R."/>
            <person name="Pangilinan J."/>
            <person name="Park H.-J."/>
            <person name="Ramirez L."/>
            <person name="Alfaro M."/>
            <person name="Sun H."/>
            <person name="Tritt A."/>
            <person name="Yoshinaga Y."/>
            <person name="Zwiers L.-H."/>
            <person name="Turgeon B."/>
            <person name="Goodwin S."/>
            <person name="Spatafora J."/>
            <person name="Crous P."/>
            <person name="Grigoriev I."/>
        </authorList>
    </citation>
    <scope>NUCLEOTIDE SEQUENCE</scope>
    <source>
        <strain evidence="8">CBS 116005</strain>
    </source>
</reference>
<dbReference type="PANTHER" id="PTHR19302:SF33">
    <property type="entry name" value="GAMMA-TUBULIN COMPLEX COMPONENT 5"/>
    <property type="match status" value="1"/>
</dbReference>
<evidence type="ECO:0000256" key="2">
    <source>
        <dbReference type="ARBA" id="ARBA00022701"/>
    </source>
</evidence>
<evidence type="ECO:0000259" key="7">
    <source>
        <dbReference type="Pfam" id="PF17681"/>
    </source>
</evidence>
<sequence>MAHAARLGELAGELVSGITGRTSQDRNFDALKETTLKGFKDQSHPRTNQFAVKQSLDGLVEKFVVRNRDDLADALQGCLDELPAESRWLPEILSLLLQLSNRPVENVNIDALTSLIQANEYEAELTWDRILTDDPLEGEGIWDDIHRGYHSSGDEATGDDSESEHTTSTQTTSVDDDSEPLAKSHLQTVDTSLLDGTRRSKDLAKQLVEGGAQQSFSELTAIRGALNMLRGLPNSLFAIDEPTSRFELRSNGRLATASSLILHSLLKSCSDIGSALYGLHKWCRNRQEMAHIQSMQAAIQTLLQDCDRTIAKMEQELASPPSAIVVSIIDTFAEIELLTGPLVHLSTNVLATETALGVLASPFALLDALYNEACIAHVSRDVQLFNAVTRAFFAGLDTYLRPVATWTRTGTLPPIGTETIFVQDADTSCALGKVWHDRWTVRMQDNGTSYAPTFMQGFVAQAFASGKAKAFAKILAPEGEYHNEPLVPDEQSISFEEVMTRLFNNPLLPFPQVIDDVVHRAISSADDNGGLAVSTQILHQNDFLQTLRAIPYVFFSRDGSLFQSFADTLIGQMQRRGPAQGGSRFLFTELAHATLGMAPGVEPTSITIDLSNNEAADTSAGIMSRLASVSLNQALTWPAQNIVCSPALPTHTEVFALLLQTTYAKSILAPELFTMRCLDCRSKDLAAGLRVTLRLRFSFQCFIDILHEHITTTAITLHDQMCARMYNAGDIDSMASIWSAYTTRLSNTMLLAQNLTPIKTAVMEILHDPRHSHKGGDDAEAMLGRLRTTVAFMKAALRGVGRASGEKALEALADRLDWEAG</sequence>
<dbReference type="GO" id="GO:0000930">
    <property type="term" value="C:gamma-tubulin complex"/>
    <property type="evidence" value="ECO:0007669"/>
    <property type="project" value="TreeGrafter"/>
</dbReference>
<dbReference type="Proteomes" id="UP000799436">
    <property type="component" value="Unassembled WGS sequence"/>
</dbReference>
<evidence type="ECO:0000256" key="1">
    <source>
        <dbReference type="ARBA" id="ARBA00022490"/>
    </source>
</evidence>
<keyword evidence="3 4" id="KW-0206">Cytoskeleton</keyword>
<gene>
    <name evidence="8" type="ORF">EJ03DRAFT_271659</name>
</gene>
<dbReference type="AlphaFoldDB" id="A0A6G1LAU7"/>
<feature type="domain" description="Gamma-Tubulin ring complex non-core subunit mod21 N-terminal" evidence="6">
    <location>
        <begin position="65"/>
        <end position="143"/>
    </location>
</feature>
<dbReference type="Pfam" id="PF14609">
    <property type="entry name" value="GCP5-Mod21_N"/>
    <property type="match status" value="1"/>
</dbReference>
<dbReference type="CDD" id="cd22572">
    <property type="entry name" value="GCP5_NTD"/>
    <property type="match status" value="1"/>
</dbReference>
<dbReference type="GO" id="GO:0005874">
    <property type="term" value="C:microtubule"/>
    <property type="evidence" value="ECO:0007669"/>
    <property type="project" value="UniProtKB-KW"/>
</dbReference>
<organism evidence="8 9">
    <name type="scientific">Teratosphaeria nubilosa</name>
    <dbReference type="NCBI Taxonomy" id="161662"/>
    <lineage>
        <taxon>Eukaryota</taxon>
        <taxon>Fungi</taxon>
        <taxon>Dikarya</taxon>
        <taxon>Ascomycota</taxon>
        <taxon>Pezizomycotina</taxon>
        <taxon>Dothideomycetes</taxon>
        <taxon>Dothideomycetidae</taxon>
        <taxon>Mycosphaerellales</taxon>
        <taxon>Teratosphaeriaceae</taxon>
        <taxon>Teratosphaeria</taxon>
    </lineage>
</organism>
<name>A0A6G1LAU7_9PEZI</name>
<dbReference type="Gene3D" id="1.20.120.1900">
    <property type="entry name" value="Gamma-tubulin complex, C-terminal domain"/>
    <property type="match status" value="1"/>
</dbReference>
<dbReference type="GO" id="GO:0000278">
    <property type="term" value="P:mitotic cell cycle"/>
    <property type="evidence" value="ECO:0007669"/>
    <property type="project" value="TreeGrafter"/>
</dbReference>
<evidence type="ECO:0000259" key="6">
    <source>
        <dbReference type="Pfam" id="PF14609"/>
    </source>
</evidence>
<proteinExistence type="inferred from homology"/>
<evidence type="ECO:0000256" key="5">
    <source>
        <dbReference type="SAM" id="MobiDB-lite"/>
    </source>
</evidence>
<dbReference type="InterPro" id="IPR041470">
    <property type="entry name" value="GCP_N"/>
</dbReference>
<dbReference type="GO" id="GO:0031122">
    <property type="term" value="P:cytoplasmic microtubule organization"/>
    <property type="evidence" value="ECO:0007669"/>
    <property type="project" value="TreeGrafter"/>
</dbReference>
<evidence type="ECO:0000313" key="8">
    <source>
        <dbReference type="EMBL" id="KAF2769712.1"/>
    </source>
</evidence>
<evidence type="ECO:0000256" key="4">
    <source>
        <dbReference type="RuleBase" id="RU363050"/>
    </source>
</evidence>
<keyword evidence="1 4" id="KW-0963">Cytoplasm</keyword>
<dbReference type="GO" id="GO:0051225">
    <property type="term" value="P:spindle assembly"/>
    <property type="evidence" value="ECO:0007669"/>
    <property type="project" value="TreeGrafter"/>
</dbReference>
<dbReference type="InterPro" id="IPR059169">
    <property type="entry name" value="GCP5_N_ext"/>
</dbReference>
<protein>
    <recommendedName>
        <fullName evidence="4">Spindle pole body component</fullName>
    </recommendedName>
</protein>
<accession>A0A6G1LAU7</accession>
<dbReference type="GO" id="GO:0051321">
    <property type="term" value="P:meiotic cell cycle"/>
    <property type="evidence" value="ECO:0007669"/>
    <property type="project" value="TreeGrafter"/>
</dbReference>
<evidence type="ECO:0000256" key="3">
    <source>
        <dbReference type="ARBA" id="ARBA00023212"/>
    </source>
</evidence>
<evidence type="ECO:0000313" key="9">
    <source>
        <dbReference type="Proteomes" id="UP000799436"/>
    </source>
</evidence>
<dbReference type="InterPro" id="IPR032797">
    <property type="entry name" value="Mod21_N"/>
</dbReference>
<dbReference type="EMBL" id="ML995831">
    <property type="protein sequence ID" value="KAF2769712.1"/>
    <property type="molecule type" value="Genomic_DNA"/>
</dbReference>
<dbReference type="InterPro" id="IPR007259">
    <property type="entry name" value="GCP"/>
</dbReference>
<dbReference type="PANTHER" id="PTHR19302">
    <property type="entry name" value="GAMMA TUBULIN COMPLEX PROTEIN"/>
    <property type="match status" value="1"/>
</dbReference>
<keyword evidence="2 4" id="KW-0493">Microtubule</keyword>
<dbReference type="GO" id="GO:0051011">
    <property type="term" value="F:microtubule minus-end binding"/>
    <property type="evidence" value="ECO:0007669"/>
    <property type="project" value="TreeGrafter"/>
</dbReference>
<keyword evidence="9" id="KW-1185">Reference proteome</keyword>
<feature type="region of interest" description="Disordered" evidence="5">
    <location>
        <begin position="142"/>
        <end position="181"/>
    </location>
</feature>
<comment type="subcellular location">
    <subcellularLocation>
        <location evidence="4">Cytoplasm</location>
        <location evidence="4">Cytoskeleton</location>
        <location evidence="4">Microtubule organizing center</location>
    </subcellularLocation>
</comment>